<keyword evidence="2" id="KW-1185">Reference proteome</keyword>
<protein>
    <recommendedName>
        <fullName evidence="3">VWFA domain-containing protein</fullName>
    </recommendedName>
</protein>
<evidence type="ECO:0000313" key="1">
    <source>
        <dbReference type="EMBL" id="KAK6754929.1"/>
    </source>
</evidence>
<evidence type="ECO:0008006" key="3">
    <source>
        <dbReference type="Google" id="ProtNLM"/>
    </source>
</evidence>
<accession>A0ABR1DX21</accession>
<evidence type="ECO:0000313" key="2">
    <source>
        <dbReference type="Proteomes" id="UP001303046"/>
    </source>
</evidence>
<comment type="caution">
    <text evidence="1">The sequence shown here is derived from an EMBL/GenBank/DDBJ whole genome shotgun (WGS) entry which is preliminary data.</text>
</comment>
<gene>
    <name evidence="1" type="primary">Necator_chrV.g18523</name>
    <name evidence="1" type="ORF">RB195_013732</name>
</gene>
<sequence length="83" mass="9487">MAYERKSSLYNDLDQTDDQCKVFVLLDSFATTTPSIHERLDWLFEGFRAIDRVGHSERLTDCATQRSVKDGYSALIGFGCDCR</sequence>
<dbReference type="EMBL" id="JAVFWL010000005">
    <property type="protein sequence ID" value="KAK6754929.1"/>
    <property type="molecule type" value="Genomic_DNA"/>
</dbReference>
<dbReference type="Proteomes" id="UP001303046">
    <property type="component" value="Unassembled WGS sequence"/>
</dbReference>
<organism evidence="1 2">
    <name type="scientific">Necator americanus</name>
    <name type="common">Human hookworm</name>
    <dbReference type="NCBI Taxonomy" id="51031"/>
    <lineage>
        <taxon>Eukaryota</taxon>
        <taxon>Metazoa</taxon>
        <taxon>Ecdysozoa</taxon>
        <taxon>Nematoda</taxon>
        <taxon>Chromadorea</taxon>
        <taxon>Rhabditida</taxon>
        <taxon>Rhabditina</taxon>
        <taxon>Rhabditomorpha</taxon>
        <taxon>Strongyloidea</taxon>
        <taxon>Ancylostomatidae</taxon>
        <taxon>Bunostominae</taxon>
        <taxon>Necator</taxon>
    </lineage>
</organism>
<reference evidence="1 2" key="1">
    <citation type="submission" date="2023-08" db="EMBL/GenBank/DDBJ databases">
        <title>A Necator americanus chromosomal reference genome.</title>
        <authorList>
            <person name="Ilik V."/>
            <person name="Petrzelkova K.J."/>
            <person name="Pardy F."/>
            <person name="Fuh T."/>
            <person name="Niatou-Singa F.S."/>
            <person name="Gouil Q."/>
            <person name="Baker L."/>
            <person name="Ritchie M.E."/>
            <person name="Jex A.R."/>
            <person name="Gazzola D."/>
            <person name="Li H."/>
            <person name="Toshio Fujiwara R."/>
            <person name="Zhan B."/>
            <person name="Aroian R.V."/>
            <person name="Pafco B."/>
            <person name="Schwarz E.M."/>
        </authorList>
    </citation>
    <scope>NUCLEOTIDE SEQUENCE [LARGE SCALE GENOMIC DNA]</scope>
    <source>
        <strain evidence="1 2">Aroian</strain>
        <tissue evidence="1">Whole animal</tissue>
    </source>
</reference>
<proteinExistence type="predicted"/>
<name>A0ABR1DX21_NECAM</name>